<dbReference type="Pfam" id="PF14111">
    <property type="entry name" value="DUF4283"/>
    <property type="match status" value="1"/>
</dbReference>
<organism evidence="4 5">
    <name type="scientific">Pisum sativum</name>
    <name type="common">Garden pea</name>
    <name type="synonym">Lathyrus oleraceus</name>
    <dbReference type="NCBI Taxonomy" id="3888"/>
    <lineage>
        <taxon>Eukaryota</taxon>
        <taxon>Viridiplantae</taxon>
        <taxon>Streptophyta</taxon>
        <taxon>Embryophyta</taxon>
        <taxon>Tracheophyta</taxon>
        <taxon>Spermatophyta</taxon>
        <taxon>Magnoliopsida</taxon>
        <taxon>eudicotyledons</taxon>
        <taxon>Gunneridae</taxon>
        <taxon>Pentapetalae</taxon>
        <taxon>rosids</taxon>
        <taxon>fabids</taxon>
        <taxon>Fabales</taxon>
        <taxon>Fabaceae</taxon>
        <taxon>Papilionoideae</taxon>
        <taxon>50 kb inversion clade</taxon>
        <taxon>NPAAA clade</taxon>
        <taxon>Hologalegina</taxon>
        <taxon>IRL clade</taxon>
        <taxon>Fabeae</taxon>
        <taxon>Lathyrus</taxon>
    </lineage>
</organism>
<evidence type="ECO:0000256" key="1">
    <source>
        <dbReference type="SAM" id="Coils"/>
    </source>
</evidence>
<gene>
    <name evidence="4" type="ORF">KIW84_022480</name>
</gene>
<dbReference type="InterPro" id="IPR036691">
    <property type="entry name" value="Endo/exonu/phosph_ase_sf"/>
</dbReference>
<name>A0A9D4YAN1_PEA</name>
<dbReference type="AlphaFoldDB" id="A0A9D4YAN1"/>
<feature type="domain" description="DUF4283" evidence="3">
    <location>
        <begin position="140"/>
        <end position="222"/>
    </location>
</feature>
<evidence type="ECO:0000256" key="2">
    <source>
        <dbReference type="SAM" id="MobiDB-lite"/>
    </source>
</evidence>
<dbReference type="Gramene" id="Psat02G0248000-T1">
    <property type="protein sequence ID" value="KAI5436052.1"/>
    <property type="gene ID" value="KIW84_022480"/>
</dbReference>
<feature type="compositionally biased region" description="Basic and acidic residues" evidence="2">
    <location>
        <begin position="31"/>
        <end position="69"/>
    </location>
</feature>
<dbReference type="PANTHER" id="PTHR33233">
    <property type="entry name" value="ENDONUCLEASE/EXONUCLEASE/PHOSPHATASE"/>
    <property type="match status" value="1"/>
</dbReference>
<keyword evidence="5" id="KW-1185">Reference proteome</keyword>
<evidence type="ECO:0000259" key="3">
    <source>
        <dbReference type="Pfam" id="PF14111"/>
    </source>
</evidence>
<comment type="caution">
    <text evidence="4">The sequence shown here is derived from an EMBL/GenBank/DDBJ whole genome shotgun (WGS) entry which is preliminary data.</text>
</comment>
<dbReference type="InterPro" id="IPR025558">
    <property type="entry name" value="DUF4283"/>
</dbReference>
<dbReference type="Proteomes" id="UP001058974">
    <property type="component" value="Chromosome 2"/>
</dbReference>
<keyword evidence="1" id="KW-0175">Coiled coil</keyword>
<evidence type="ECO:0000313" key="4">
    <source>
        <dbReference type="EMBL" id="KAI5436052.1"/>
    </source>
</evidence>
<sequence>MGKRGVGRPRLAVAARRKGEERTIVTQAIMESKEQQVGDHERQDTLESQEHQAGEHEGQDATRKEKEIPDMEPPMSMESEIEMPGVEVPETVQLRKPWVDVIRGNRRINRAVSMEYIPPTIVDGEVEVKIEESDVEDELEFWSNSIILFALGDSLSMNAVKKFMEKNWNSVSLPELYYNEEGYFIVRFRNQEDREHVLAQGPYFIYGKPLFLRQWSSDFEMKEDILRVMPLWVTFPQLPLHLWGEKCLAKIASSIGKPITMDECTTKKLRVSYARMLVEVDVTQKLRNSINIRDHNNKLVQQCIEYEWVPKYCHKCLKIGHDCALKKPMNHQVKKIWQPVGNLQKSEPSQGDQTQMGEVQPVIMVAEKPIEEEGTSTDWTMVAEKDRGKRVMNYSPKSSSMEYQNTFTPLRIGEETRVKEDKAAGIRRYYENKWCFEDNYDKHYNGRIWLLWNKAEVIIRMIQVHEQFLHFEEEDRIGGQPVSYAEYRDLDEMMHNVSLFENVSKGSYFTWSNKHTQGIIHSRIDRMVSNIQWLQKYPDAVVENLAPNISDHTPVKVSVSQQQRRKGSMFKFLNCSIKEPTYMQIVKNSWQEAVIGNNMYKLWRKLLRLQPILKKLNSQYSDIQDQIQKARQLLLDEQKDLQNNLFDVQSIERVKQCTENLIHLNQTEENILKQKAKVNWLQLGDGNNAFYHAYVRDRNKQKGMYSLESVNGGSLSKPEDIEEEILQFYDKLVGTKSLNLRCIDITTVRNGKTLDRESACQLIRPVEEGEVWSALKSIDIMTNLEFVL</sequence>
<dbReference type="EMBL" id="JAMSHJ010000002">
    <property type="protein sequence ID" value="KAI5436052.1"/>
    <property type="molecule type" value="Genomic_DNA"/>
</dbReference>
<evidence type="ECO:0000313" key="5">
    <source>
        <dbReference type="Proteomes" id="UP001058974"/>
    </source>
</evidence>
<accession>A0A9D4YAN1</accession>
<protein>
    <recommendedName>
        <fullName evidence="3">DUF4283 domain-containing protein</fullName>
    </recommendedName>
</protein>
<reference evidence="4 5" key="1">
    <citation type="journal article" date="2022" name="Nat. Genet.">
        <title>Improved pea reference genome and pan-genome highlight genomic features and evolutionary characteristics.</title>
        <authorList>
            <person name="Yang T."/>
            <person name="Liu R."/>
            <person name="Luo Y."/>
            <person name="Hu S."/>
            <person name="Wang D."/>
            <person name="Wang C."/>
            <person name="Pandey M.K."/>
            <person name="Ge S."/>
            <person name="Xu Q."/>
            <person name="Li N."/>
            <person name="Li G."/>
            <person name="Huang Y."/>
            <person name="Saxena R.K."/>
            <person name="Ji Y."/>
            <person name="Li M."/>
            <person name="Yan X."/>
            <person name="He Y."/>
            <person name="Liu Y."/>
            <person name="Wang X."/>
            <person name="Xiang C."/>
            <person name="Varshney R.K."/>
            <person name="Ding H."/>
            <person name="Gao S."/>
            <person name="Zong X."/>
        </authorList>
    </citation>
    <scope>NUCLEOTIDE SEQUENCE [LARGE SCALE GENOMIC DNA]</scope>
    <source>
        <strain evidence="4 5">cv. Zhongwan 6</strain>
    </source>
</reference>
<feature type="coiled-coil region" evidence="1">
    <location>
        <begin position="613"/>
        <end position="644"/>
    </location>
</feature>
<proteinExistence type="predicted"/>
<feature type="region of interest" description="Disordered" evidence="2">
    <location>
        <begin position="1"/>
        <end position="74"/>
    </location>
</feature>
<dbReference type="Gene3D" id="3.60.10.10">
    <property type="entry name" value="Endonuclease/exonuclease/phosphatase"/>
    <property type="match status" value="1"/>
</dbReference>
<dbReference type="PANTHER" id="PTHR33233:SF17">
    <property type="entry name" value="DUF4283 DOMAIN-CONTAINING PROTEIN"/>
    <property type="match status" value="1"/>
</dbReference>
<dbReference type="SUPFAM" id="SSF56219">
    <property type="entry name" value="DNase I-like"/>
    <property type="match status" value="1"/>
</dbReference>